<feature type="compositionally biased region" description="Low complexity" evidence="1">
    <location>
        <begin position="141"/>
        <end position="153"/>
    </location>
</feature>
<dbReference type="RefSeq" id="XP_009050853.1">
    <property type="nucleotide sequence ID" value="XM_009052605.1"/>
</dbReference>
<evidence type="ECO:0000313" key="3">
    <source>
        <dbReference type="Proteomes" id="UP000030746"/>
    </source>
</evidence>
<reference evidence="2 3" key="1">
    <citation type="journal article" date="2013" name="Nature">
        <title>Insights into bilaterian evolution from three spiralian genomes.</title>
        <authorList>
            <person name="Simakov O."/>
            <person name="Marletaz F."/>
            <person name="Cho S.J."/>
            <person name="Edsinger-Gonzales E."/>
            <person name="Havlak P."/>
            <person name="Hellsten U."/>
            <person name="Kuo D.H."/>
            <person name="Larsson T."/>
            <person name="Lv J."/>
            <person name="Arendt D."/>
            <person name="Savage R."/>
            <person name="Osoegawa K."/>
            <person name="de Jong P."/>
            <person name="Grimwood J."/>
            <person name="Chapman J.A."/>
            <person name="Shapiro H."/>
            <person name="Aerts A."/>
            <person name="Otillar R.P."/>
            <person name="Terry A.Y."/>
            <person name="Boore J.L."/>
            <person name="Grigoriev I.V."/>
            <person name="Lindberg D.R."/>
            <person name="Seaver E.C."/>
            <person name="Weisblat D.A."/>
            <person name="Putnam N.H."/>
            <person name="Rokhsar D.S."/>
        </authorList>
    </citation>
    <scope>NUCLEOTIDE SEQUENCE [LARGE SCALE GENOMIC DNA]</scope>
</reference>
<keyword evidence="3" id="KW-1185">Reference proteome</keyword>
<dbReference type="KEGG" id="lgi:LOTGIDRAFT_174277"/>
<evidence type="ECO:0000256" key="1">
    <source>
        <dbReference type="SAM" id="MobiDB-lite"/>
    </source>
</evidence>
<evidence type="ECO:0000313" key="2">
    <source>
        <dbReference type="EMBL" id="ESO98466.1"/>
    </source>
</evidence>
<feature type="compositionally biased region" description="Polar residues" evidence="1">
    <location>
        <begin position="13"/>
        <end position="32"/>
    </location>
</feature>
<name>V4AXX8_LOTGI</name>
<gene>
    <name evidence="2" type="ORF">LOTGIDRAFT_174277</name>
</gene>
<dbReference type="GeneID" id="20242682"/>
<dbReference type="OrthoDB" id="6102198at2759"/>
<proteinExistence type="predicted"/>
<feature type="region of interest" description="Disordered" evidence="1">
    <location>
        <begin position="1"/>
        <end position="186"/>
    </location>
</feature>
<feature type="compositionally biased region" description="Polar residues" evidence="1">
    <location>
        <begin position="87"/>
        <end position="107"/>
    </location>
</feature>
<feature type="compositionally biased region" description="Polar residues" evidence="1">
    <location>
        <begin position="55"/>
        <end position="69"/>
    </location>
</feature>
<dbReference type="HOGENOM" id="CLU_1058653_0_0_1"/>
<feature type="compositionally biased region" description="Basic and acidic residues" evidence="1">
    <location>
        <begin position="162"/>
        <end position="186"/>
    </location>
</feature>
<dbReference type="OMA" id="RFRSCPH"/>
<dbReference type="AlphaFoldDB" id="V4AXX8"/>
<accession>V4AXX8</accession>
<dbReference type="CTD" id="20242682"/>
<dbReference type="EMBL" id="KB201258">
    <property type="protein sequence ID" value="ESO98466.1"/>
    <property type="molecule type" value="Genomic_DNA"/>
</dbReference>
<dbReference type="Proteomes" id="UP000030746">
    <property type="component" value="Unassembled WGS sequence"/>
</dbReference>
<protein>
    <submittedName>
        <fullName evidence="2">Uncharacterized protein</fullName>
    </submittedName>
</protein>
<sequence>MASNSPSHKDKLTVNNDCSDKNSSIMNGPQNQVRRKSGMLLELRDHDEDDFGPESVNSSRRPSTASLSRYRSCPQLASALVKAESPGSDTMQTIEEPNDDNGINATCNFHFADESDRSTTPTPPSTPGSRRSNRSFHDRSPSGWDPSSPSSTPKLNRRTRKDNKFDRLPSTDSTSREVNLRLPLREDNNLKMDKSYNRDSKTFSDLYDSPPEVSIDYRFSETSDDDSVRYHGHNHVTDDGHDKCERWLQTLKLSSADKIKSRSQMQLPKM</sequence>
<organism evidence="2 3">
    <name type="scientific">Lottia gigantea</name>
    <name type="common">Giant owl limpet</name>
    <dbReference type="NCBI Taxonomy" id="225164"/>
    <lineage>
        <taxon>Eukaryota</taxon>
        <taxon>Metazoa</taxon>
        <taxon>Spiralia</taxon>
        <taxon>Lophotrochozoa</taxon>
        <taxon>Mollusca</taxon>
        <taxon>Gastropoda</taxon>
        <taxon>Patellogastropoda</taxon>
        <taxon>Lottioidea</taxon>
        <taxon>Lottiidae</taxon>
        <taxon>Lottia</taxon>
    </lineage>
</organism>